<protein>
    <submittedName>
        <fullName evidence="1">Uncharacterized protein</fullName>
    </submittedName>
</protein>
<evidence type="ECO:0000313" key="1">
    <source>
        <dbReference type="EMBL" id="MCI26900.1"/>
    </source>
</evidence>
<proteinExistence type="predicted"/>
<sequence length="18" mass="1954">MIGGGGCREALEERYAIE</sequence>
<accession>A0A392QTG5</accession>
<evidence type="ECO:0000313" key="2">
    <source>
        <dbReference type="Proteomes" id="UP000265520"/>
    </source>
</evidence>
<comment type="caution">
    <text evidence="1">The sequence shown here is derived from an EMBL/GenBank/DDBJ whole genome shotgun (WGS) entry which is preliminary data.</text>
</comment>
<name>A0A392QTG5_9FABA</name>
<organism evidence="1 2">
    <name type="scientific">Trifolium medium</name>
    <dbReference type="NCBI Taxonomy" id="97028"/>
    <lineage>
        <taxon>Eukaryota</taxon>
        <taxon>Viridiplantae</taxon>
        <taxon>Streptophyta</taxon>
        <taxon>Embryophyta</taxon>
        <taxon>Tracheophyta</taxon>
        <taxon>Spermatophyta</taxon>
        <taxon>Magnoliopsida</taxon>
        <taxon>eudicotyledons</taxon>
        <taxon>Gunneridae</taxon>
        <taxon>Pentapetalae</taxon>
        <taxon>rosids</taxon>
        <taxon>fabids</taxon>
        <taxon>Fabales</taxon>
        <taxon>Fabaceae</taxon>
        <taxon>Papilionoideae</taxon>
        <taxon>50 kb inversion clade</taxon>
        <taxon>NPAAA clade</taxon>
        <taxon>Hologalegina</taxon>
        <taxon>IRL clade</taxon>
        <taxon>Trifolieae</taxon>
        <taxon>Trifolium</taxon>
    </lineage>
</organism>
<feature type="non-terminal residue" evidence="1">
    <location>
        <position position="18"/>
    </location>
</feature>
<dbReference type="AlphaFoldDB" id="A0A392QTG5"/>
<keyword evidence="2" id="KW-1185">Reference proteome</keyword>
<dbReference type="Proteomes" id="UP000265520">
    <property type="component" value="Unassembled WGS sequence"/>
</dbReference>
<dbReference type="EMBL" id="LXQA010156052">
    <property type="protein sequence ID" value="MCI26900.1"/>
    <property type="molecule type" value="Genomic_DNA"/>
</dbReference>
<reference evidence="1 2" key="1">
    <citation type="journal article" date="2018" name="Front. Plant Sci.">
        <title>Red Clover (Trifolium pratense) and Zigzag Clover (T. medium) - A Picture of Genomic Similarities and Differences.</title>
        <authorList>
            <person name="Dluhosova J."/>
            <person name="Istvanek J."/>
            <person name="Nedelnik J."/>
            <person name="Repkova J."/>
        </authorList>
    </citation>
    <scope>NUCLEOTIDE SEQUENCE [LARGE SCALE GENOMIC DNA]</scope>
    <source>
        <strain evidence="2">cv. 10/8</strain>
        <tissue evidence="1">Leaf</tissue>
    </source>
</reference>